<evidence type="ECO:0000256" key="4">
    <source>
        <dbReference type="ARBA" id="ARBA00008334"/>
    </source>
</evidence>
<dbReference type="InterPro" id="IPR006895">
    <property type="entry name" value="Znf_Sec23_Sec24"/>
</dbReference>
<evidence type="ECO:0000256" key="8">
    <source>
        <dbReference type="ARBA" id="ARBA00023329"/>
    </source>
</evidence>
<feature type="compositionally biased region" description="Basic and acidic residues" evidence="10">
    <location>
        <begin position="1441"/>
        <end position="1454"/>
    </location>
</feature>
<gene>
    <name evidence="17" type="primary">SFB3</name>
    <name evidence="17" type="ORF">OHK93_000632</name>
</gene>
<keyword evidence="7" id="KW-0653">Protein transport</keyword>
<dbReference type="InterPro" id="IPR013783">
    <property type="entry name" value="Ig-like_fold"/>
</dbReference>
<dbReference type="InterPro" id="IPR032640">
    <property type="entry name" value="AMPK1_CBM"/>
</dbReference>
<evidence type="ECO:0000259" key="12">
    <source>
        <dbReference type="Pfam" id="PF04810"/>
    </source>
</evidence>
<feature type="domain" description="Zinc finger Sec23/Sec24-type" evidence="12">
    <location>
        <begin position="230"/>
        <end position="268"/>
    </location>
</feature>
<evidence type="ECO:0000256" key="9">
    <source>
        <dbReference type="ARBA" id="ARBA00025471"/>
    </source>
</evidence>
<dbReference type="GO" id="GO:0090110">
    <property type="term" value="P:COPII-coated vesicle cargo loading"/>
    <property type="evidence" value="ECO:0007669"/>
    <property type="project" value="TreeGrafter"/>
</dbReference>
<feature type="compositionally biased region" description="Low complexity" evidence="10">
    <location>
        <begin position="1262"/>
        <end position="1274"/>
    </location>
</feature>
<feature type="domain" description="Gelsolin-like" evidence="11">
    <location>
        <begin position="792"/>
        <end position="846"/>
    </location>
</feature>
<dbReference type="GO" id="GO:0008270">
    <property type="term" value="F:zinc ion binding"/>
    <property type="evidence" value="ECO:0007669"/>
    <property type="project" value="InterPro"/>
</dbReference>
<dbReference type="InterPro" id="IPR006900">
    <property type="entry name" value="Sec23/24_helical_dom"/>
</dbReference>
<dbReference type="InterPro" id="IPR014756">
    <property type="entry name" value="Ig_E-set"/>
</dbReference>
<dbReference type="Pfam" id="PF04811">
    <property type="entry name" value="Sec23_trunk"/>
    <property type="match status" value="1"/>
</dbReference>
<evidence type="ECO:0000259" key="15">
    <source>
        <dbReference type="Pfam" id="PF08033"/>
    </source>
</evidence>
<evidence type="ECO:0000259" key="11">
    <source>
        <dbReference type="Pfam" id="PF00626"/>
    </source>
</evidence>
<feature type="compositionally biased region" description="Polar residues" evidence="10">
    <location>
        <begin position="99"/>
        <end position="128"/>
    </location>
</feature>
<dbReference type="Pfam" id="PF00626">
    <property type="entry name" value="Gelsolin"/>
    <property type="match status" value="1"/>
</dbReference>
<dbReference type="GO" id="GO:0000139">
    <property type="term" value="C:Golgi membrane"/>
    <property type="evidence" value="ECO:0007669"/>
    <property type="project" value="UniProtKB-SubCell"/>
</dbReference>
<keyword evidence="5" id="KW-0813">Transport</keyword>
<dbReference type="Gene3D" id="2.60.40.1670">
    <property type="entry name" value="beta-sandwich domain of Sec23/24"/>
    <property type="match status" value="1"/>
</dbReference>
<dbReference type="PANTHER" id="PTHR13803:SF4">
    <property type="entry name" value="SECRETORY 24CD, ISOFORM C"/>
    <property type="match status" value="1"/>
</dbReference>
<comment type="function">
    <text evidence="9">Component of the coat protein complex II (COPII) which promotes the formation of transport vesicles from the endoplasmic reticulum (ER). The coat has two main functions, the physical deformation of the endoplasmic reticulum membrane into vesicles and the selection of cargo molecules.</text>
</comment>
<proteinExistence type="inferred from homology"/>
<feature type="compositionally biased region" description="Low complexity" evidence="10">
    <location>
        <begin position="1209"/>
        <end position="1218"/>
    </location>
</feature>
<dbReference type="Pfam" id="PF04810">
    <property type="entry name" value="zf-Sec23_Sec24"/>
    <property type="match status" value="1"/>
</dbReference>
<feature type="domain" description="Sec23/Sec24 trunk" evidence="13">
    <location>
        <begin position="308"/>
        <end position="562"/>
    </location>
</feature>
<feature type="region of interest" description="Disordered" evidence="10">
    <location>
        <begin position="1120"/>
        <end position="1218"/>
    </location>
</feature>
<feature type="region of interest" description="Disordered" evidence="10">
    <location>
        <begin position="1"/>
        <end position="137"/>
    </location>
</feature>
<dbReference type="GO" id="GO:0070971">
    <property type="term" value="C:endoplasmic reticulum exit site"/>
    <property type="evidence" value="ECO:0007669"/>
    <property type="project" value="TreeGrafter"/>
</dbReference>
<dbReference type="SUPFAM" id="SSF82919">
    <property type="entry name" value="Zn-finger domain of Sec23/24"/>
    <property type="match status" value="1"/>
</dbReference>
<evidence type="ECO:0000256" key="3">
    <source>
        <dbReference type="ARBA" id="ARBA00004397"/>
    </source>
</evidence>
<feature type="domain" description="AMP-activated protein kinase glycogen-binding" evidence="16">
    <location>
        <begin position="1011"/>
        <end position="1087"/>
    </location>
</feature>
<dbReference type="Proteomes" id="UP001161017">
    <property type="component" value="Unassembled WGS sequence"/>
</dbReference>
<accession>A0AA43QHK8</accession>
<dbReference type="GO" id="GO:0030127">
    <property type="term" value="C:COPII vesicle coat"/>
    <property type="evidence" value="ECO:0007669"/>
    <property type="project" value="InterPro"/>
</dbReference>
<organism evidence="17 18">
    <name type="scientific">Ramalina farinacea</name>
    <dbReference type="NCBI Taxonomy" id="258253"/>
    <lineage>
        <taxon>Eukaryota</taxon>
        <taxon>Fungi</taxon>
        <taxon>Dikarya</taxon>
        <taxon>Ascomycota</taxon>
        <taxon>Pezizomycotina</taxon>
        <taxon>Lecanoromycetes</taxon>
        <taxon>OSLEUM clade</taxon>
        <taxon>Lecanoromycetidae</taxon>
        <taxon>Lecanorales</taxon>
        <taxon>Lecanorineae</taxon>
        <taxon>Ramalinaceae</taxon>
        <taxon>Ramalina</taxon>
    </lineage>
</organism>
<dbReference type="Pfam" id="PF16561">
    <property type="entry name" value="AMPK1_CBM"/>
    <property type="match status" value="1"/>
</dbReference>
<dbReference type="SUPFAM" id="SSF81296">
    <property type="entry name" value="E set domains"/>
    <property type="match status" value="1"/>
</dbReference>
<dbReference type="InterPro" id="IPR006896">
    <property type="entry name" value="Sec23/24_trunk_dom"/>
</dbReference>
<dbReference type="Gene3D" id="3.40.20.10">
    <property type="entry name" value="Severin"/>
    <property type="match status" value="1"/>
</dbReference>
<dbReference type="InterPro" id="IPR050550">
    <property type="entry name" value="SEC23_SEC24_subfamily"/>
</dbReference>
<feature type="compositionally biased region" description="Basic and acidic residues" evidence="10">
    <location>
        <begin position="1518"/>
        <end position="1528"/>
    </location>
</feature>
<dbReference type="InterPro" id="IPR036180">
    <property type="entry name" value="Gelsolin-like_dom_sf"/>
</dbReference>
<dbReference type="Gene3D" id="1.20.120.730">
    <property type="entry name" value="Sec23/Sec24 helical domain"/>
    <property type="match status" value="1"/>
</dbReference>
<dbReference type="SUPFAM" id="SSF53300">
    <property type="entry name" value="vWA-like"/>
    <property type="match status" value="1"/>
</dbReference>
<evidence type="ECO:0000313" key="17">
    <source>
        <dbReference type="EMBL" id="MDI1485494.1"/>
    </source>
</evidence>
<comment type="similarity">
    <text evidence="4">Belongs to the SEC23/SEC24 family. SEC24 subfamily.</text>
</comment>
<sequence>MENTGPMGGLTSQMGGMGIGQDGTPGRANKKKNRHAYHNLDQSTVASQAFNQSVGNAPQYVNQDDSQPSGNPYGGKAATPAMSQFPAQPPGAAPFTPGVQQGPSPGMRNMSQPQQAPTSVDTGVSSQGRVDPEQIPSVARARDGAAYYYLNHIYPTMEQHLPPPNAVPFVAQDQGNSSPKFARLTLNNIPASSDALSQTGLPLGLVLQPLATLQAGEREIPVLDFGDVGPPRCRRCRAYINPFMVFRSGGNKLVCNMCTFPNDVTPEYFAPTDPSGIRVDRGQRPELTTGTVEYLVPREYWAKEPVGLRWLFVIDASQDAVEKGFLAAFCDGVLNALYGDDVDAEISEKLDGEDEEGSRRLPRGSKVGFVTYDKVVHFYNCNERLEKAQMLVMPDIEEAFVPLGSEGLFVDPYKSKSVIMSLIQSLPSLFSRQKNPESTMLPALDAAVSSLAATGGKIICSAATLPTLGPGRLFLRDKNDLHGIETEKKLFQTEHPGWRKLAGRMVENGVGTDFFIAAAGGKYMDIATIGHTSAVSGGETYFYPNFFANRDALQLSQELRHTVTRETGYQALMKVRCSNGLQVSGYHGNFLQHNFGADLEFGVIDADKSVGVMFSYDGKLDPRLDAHFQCALLYTTSSGERRVRCTNTVASVSEGAADSMRFIDQDAVVNMIAKEAATRMTEKPLKEIRNALTEKTVDILAGYRKSFSTSHPPGQLVLPENLKEFSMYMLGLMKSRAFKAGHEPSDRRTHTMRMLKSMSSTTLPLFLYPRILPLHSLPAESGFADAETGHLVVPASIRASFSRIEEGGAYLVDDGQTCLLWLHSQVSPNLLEDLFGPEVNSLQALDPATSSLPILETHLNAQVRNILAYWASFRGSKSGLTTPIQVARQGLDGSEFEFARMLVEDRNNEAQSYVDWLVNVHRHIQMELAGQRKREDAPPSGPLKSQSPHRQKESQSPPPRSSKRSSNIPQQLFQFALGYPQTPPENSPTKEKGSSGLEDGLDAETSSMGSFVFRWDHPANDVHVTGTFDDWSKSVQLIKKGPSWEKEVNLPSADSKIYYKFVVDNNWVTDHTAPQETDEHNNVNNVLLPENIKKHSKMDGAAASTISGVTPNSTTAQLAKDVPKESGHNRNESVASDVPGGYPETPFHDAQEFNVNPIPATAGHGNPISLRPGEKVPPPSTITTNDTTTADSLDKESYDKIGTNQPPQASGAAAGTGNASAAGLGAGLFGVAPVGKGVIPESSIPMGSDMGSEKDLGPTIQSSGAGSTTAALAANVPKEPRGVPTVVSESQQEAGVGPEASSNPAAVKEKSAMEKELESKVPEEQASSDGIPAGGSGKVPPSVQQSIDEYNSTAPIASTVPDPVQESITEAKVAPEAAGSTAMVSEKAAVEEQLKQEIKPTNATGEPAPTATAATTDKAPAATTATTGRAAAAPAAAAGELKPEVPAKDAESRDVSPMSKPTTQSQPTVTTGVGSSNAPATSTPAKSTAAAPASPVSKSSAGASTDKKSKRSSGIFSKIKEKFKHDKS</sequence>
<dbReference type="InterPro" id="IPR012990">
    <property type="entry name" value="Beta-sandwich_Sec23_24"/>
</dbReference>
<dbReference type="CDD" id="cd02859">
    <property type="entry name" value="E_set_AMPKbeta_like_N"/>
    <property type="match status" value="1"/>
</dbReference>
<evidence type="ECO:0000259" key="13">
    <source>
        <dbReference type="Pfam" id="PF04811"/>
    </source>
</evidence>
<dbReference type="GO" id="GO:0006886">
    <property type="term" value="P:intracellular protein transport"/>
    <property type="evidence" value="ECO:0007669"/>
    <property type="project" value="InterPro"/>
</dbReference>
<feature type="compositionally biased region" description="Polar residues" evidence="10">
    <location>
        <begin position="1459"/>
        <end position="1474"/>
    </location>
</feature>
<evidence type="ECO:0000256" key="10">
    <source>
        <dbReference type="SAM" id="MobiDB-lite"/>
    </source>
</evidence>
<dbReference type="Pfam" id="PF08033">
    <property type="entry name" value="Sec23_BS"/>
    <property type="match status" value="1"/>
</dbReference>
<feature type="compositionally biased region" description="Basic residues" evidence="10">
    <location>
        <begin position="28"/>
        <end position="37"/>
    </location>
</feature>
<dbReference type="InterPro" id="IPR029006">
    <property type="entry name" value="ADF-H/Gelsolin-like_dom_sf"/>
</dbReference>
<reference evidence="17" key="1">
    <citation type="journal article" date="2023" name="Genome Biol. Evol.">
        <title>First Whole Genome Sequence and Flow Cytometry Genome Size Data for the Lichen-Forming Fungus Ramalina farinacea (Ascomycota).</title>
        <authorList>
            <person name="Llewellyn T."/>
            <person name="Mian S."/>
            <person name="Hill R."/>
            <person name="Leitch I.J."/>
            <person name="Gaya E."/>
        </authorList>
    </citation>
    <scope>NUCLEOTIDE SEQUENCE</scope>
    <source>
        <strain evidence="17">LIQ254RAFAR</strain>
    </source>
</reference>
<evidence type="ECO:0000256" key="6">
    <source>
        <dbReference type="ARBA" id="ARBA00022892"/>
    </source>
</evidence>
<dbReference type="InterPro" id="IPR036175">
    <property type="entry name" value="Sec23/24_helical_dom_sf"/>
</dbReference>
<feature type="region of interest" description="Disordered" evidence="10">
    <location>
        <begin position="978"/>
        <end position="1003"/>
    </location>
</feature>
<dbReference type="Gene3D" id="2.60.40.10">
    <property type="entry name" value="Immunoglobulins"/>
    <property type="match status" value="1"/>
</dbReference>
<feature type="compositionally biased region" description="Polar residues" evidence="10">
    <location>
        <begin position="40"/>
        <end position="70"/>
    </location>
</feature>
<feature type="compositionally biased region" description="Polar residues" evidence="10">
    <location>
        <begin position="1342"/>
        <end position="1356"/>
    </location>
</feature>
<keyword evidence="8" id="KW-0968">Cytoplasmic vesicle</keyword>
<evidence type="ECO:0000256" key="2">
    <source>
        <dbReference type="ARBA" id="ARBA00004299"/>
    </source>
</evidence>
<dbReference type="Pfam" id="PF04815">
    <property type="entry name" value="Sec23_helical"/>
    <property type="match status" value="1"/>
</dbReference>
<dbReference type="InterPro" id="IPR036465">
    <property type="entry name" value="vWFA_dom_sf"/>
</dbReference>
<evidence type="ECO:0000256" key="5">
    <source>
        <dbReference type="ARBA" id="ARBA00022448"/>
    </source>
</evidence>
<dbReference type="SUPFAM" id="SSF81995">
    <property type="entry name" value="beta-sandwich domain of Sec23/24"/>
    <property type="match status" value="1"/>
</dbReference>
<feature type="region of interest" description="Disordered" evidence="10">
    <location>
        <begin position="1244"/>
        <end position="1528"/>
    </location>
</feature>
<dbReference type="GO" id="GO:0005789">
    <property type="term" value="C:endoplasmic reticulum membrane"/>
    <property type="evidence" value="ECO:0007669"/>
    <property type="project" value="UniProtKB-SubCell"/>
</dbReference>
<dbReference type="GO" id="GO:0000149">
    <property type="term" value="F:SNARE binding"/>
    <property type="evidence" value="ECO:0007669"/>
    <property type="project" value="TreeGrafter"/>
</dbReference>
<feature type="compositionally biased region" description="Basic and acidic residues" evidence="10">
    <location>
        <begin position="1307"/>
        <end position="1323"/>
    </location>
</feature>
<feature type="region of interest" description="Disordered" evidence="10">
    <location>
        <begin position="929"/>
        <end position="966"/>
    </location>
</feature>
<dbReference type="Gene3D" id="2.30.30.380">
    <property type="entry name" value="Zn-finger domain of Sec23/24"/>
    <property type="match status" value="1"/>
</dbReference>
<comment type="caution">
    <text evidence="17">The sequence shown here is derived from an EMBL/GenBank/DDBJ whole genome shotgun (WGS) entry which is preliminary data.</text>
</comment>
<dbReference type="SUPFAM" id="SSF81811">
    <property type="entry name" value="Helical domain of Sec23/24"/>
    <property type="match status" value="1"/>
</dbReference>
<feature type="compositionally biased region" description="Low complexity" evidence="10">
    <location>
        <begin position="1400"/>
        <end position="1439"/>
    </location>
</feature>
<keyword evidence="6" id="KW-0931">ER-Golgi transport</keyword>
<evidence type="ECO:0000259" key="14">
    <source>
        <dbReference type="Pfam" id="PF04815"/>
    </source>
</evidence>
<dbReference type="EMBL" id="JAPUFD010000001">
    <property type="protein sequence ID" value="MDI1485494.1"/>
    <property type="molecule type" value="Genomic_DNA"/>
</dbReference>
<dbReference type="SUPFAM" id="SSF82754">
    <property type="entry name" value="C-terminal, gelsolin-like domain of Sec23/24"/>
    <property type="match status" value="1"/>
</dbReference>
<feature type="compositionally biased region" description="Basic and acidic residues" evidence="10">
    <location>
        <begin position="1388"/>
        <end position="1398"/>
    </location>
</feature>
<evidence type="ECO:0000259" key="16">
    <source>
        <dbReference type="Pfam" id="PF16561"/>
    </source>
</evidence>
<comment type="subcellular location">
    <subcellularLocation>
        <location evidence="2">Cytoplasmic vesicle</location>
        <location evidence="2">COPII-coated vesicle membrane</location>
        <topology evidence="2">Peripheral membrane protein</topology>
        <orientation evidence="2">Cytoplasmic side</orientation>
    </subcellularLocation>
    <subcellularLocation>
        <location evidence="3">Endoplasmic reticulum membrane</location>
        <topology evidence="3">Peripheral membrane protein</topology>
        <orientation evidence="3">Cytoplasmic side</orientation>
    </subcellularLocation>
    <subcellularLocation>
        <location evidence="1">Golgi apparatus membrane</location>
        <topology evidence="1">Peripheral membrane protein</topology>
        <orientation evidence="1">Cytoplasmic side</orientation>
    </subcellularLocation>
</comment>
<feature type="compositionally biased region" description="Low complexity" evidence="10">
    <location>
        <begin position="1475"/>
        <end position="1504"/>
    </location>
</feature>
<dbReference type="InterPro" id="IPR036174">
    <property type="entry name" value="Znf_Sec23_Sec24_sf"/>
</dbReference>
<evidence type="ECO:0000313" key="18">
    <source>
        <dbReference type="Proteomes" id="UP001161017"/>
    </source>
</evidence>
<dbReference type="InterPro" id="IPR007123">
    <property type="entry name" value="Gelsolin-like_dom"/>
</dbReference>
<evidence type="ECO:0000256" key="7">
    <source>
        <dbReference type="ARBA" id="ARBA00022927"/>
    </source>
</evidence>
<dbReference type="PANTHER" id="PTHR13803">
    <property type="entry name" value="SEC24-RELATED PROTEIN"/>
    <property type="match status" value="1"/>
</dbReference>
<evidence type="ECO:0000256" key="1">
    <source>
        <dbReference type="ARBA" id="ARBA00004255"/>
    </source>
</evidence>
<dbReference type="Gene3D" id="3.40.50.410">
    <property type="entry name" value="von Willebrand factor, type A domain"/>
    <property type="match status" value="1"/>
</dbReference>
<feature type="compositionally biased region" description="Basic and acidic residues" evidence="10">
    <location>
        <begin position="1121"/>
        <end position="1131"/>
    </location>
</feature>
<feature type="domain" description="Sec23/Sec24 helical" evidence="14">
    <location>
        <begin position="664"/>
        <end position="762"/>
    </location>
</feature>
<protein>
    <submittedName>
        <fullName evidence="17">COPII coat Sec23p-Sfb3p heterodimer component</fullName>
    </submittedName>
</protein>
<name>A0AA43QHK8_9LECA</name>
<keyword evidence="18" id="KW-1185">Reference proteome</keyword>
<feature type="domain" description="Sec23/Sec24 beta-sandwich" evidence="15">
    <location>
        <begin position="568"/>
        <end position="652"/>
    </location>
</feature>